<comment type="caution">
    <text evidence="1">The sequence shown here is derived from an EMBL/GenBank/DDBJ whole genome shotgun (WGS) entry which is preliminary data.</text>
</comment>
<evidence type="ECO:0000313" key="1">
    <source>
        <dbReference type="EMBL" id="KAF9668702.1"/>
    </source>
</evidence>
<sequence>MISKNGDIHVSTLERHVIEAAPVILQRPGLLFLSLFQTDELVGDARATLSLRCQIRHVENGNAGLTSAFVRTLWPAADIPLDNKVFAIPKGYNAPQQFKPLFFVDVNYDLIILIVTCTSLKVIMMGRL</sequence>
<name>A0A835JCK2_9ROSI</name>
<dbReference type="AlphaFoldDB" id="A0A835JCK2"/>
<evidence type="ECO:0000313" key="2">
    <source>
        <dbReference type="Proteomes" id="UP000657918"/>
    </source>
</evidence>
<accession>A0A835JCK2</accession>
<dbReference type="OrthoDB" id="45007at2759"/>
<keyword evidence="2" id="KW-1185">Reference proteome</keyword>
<proteinExistence type="predicted"/>
<organism evidence="1 2">
    <name type="scientific">Salix dunnii</name>
    <dbReference type="NCBI Taxonomy" id="1413687"/>
    <lineage>
        <taxon>Eukaryota</taxon>
        <taxon>Viridiplantae</taxon>
        <taxon>Streptophyta</taxon>
        <taxon>Embryophyta</taxon>
        <taxon>Tracheophyta</taxon>
        <taxon>Spermatophyta</taxon>
        <taxon>Magnoliopsida</taxon>
        <taxon>eudicotyledons</taxon>
        <taxon>Gunneridae</taxon>
        <taxon>Pentapetalae</taxon>
        <taxon>rosids</taxon>
        <taxon>fabids</taxon>
        <taxon>Malpighiales</taxon>
        <taxon>Salicaceae</taxon>
        <taxon>Saliceae</taxon>
        <taxon>Salix</taxon>
    </lineage>
</organism>
<dbReference type="Proteomes" id="UP000657918">
    <property type="component" value="Unassembled WGS sequence"/>
</dbReference>
<gene>
    <name evidence="1" type="ORF">SADUNF_Sadunf14G0031000</name>
</gene>
<dbReference type="EMBL" id="JADGMS010000014">
    <property type="protein sequence ID" value="KAF9668702.1"/>
    <property type="molecule type" value="Genomic_DNA"/>
</dbReference>
<reference evidence="1 2" key="1">
    <citation type="submission" date="2020-10" db="EMBL/GenBank/DDBJ databases">
        <title>Plant Genome Project.</title>
        <authorList>
            <person name="Zhang R.-G."/>
        </authorList>
    </citation>
    <scope>NUCLEOTIDE SEQUENCE [LARGE SCALE GENOMIC DNA]</scope>
    <source>
        <strain evidence="1">FAFU-HL-1</strain>
        <tissue evidence="1">Leaf</tissue>
    </source>
</reference>
<protein>
    <submittedName>
        <fullName evidence="1">Uncharacterized protein</fullName>
    </submittedName>
</protein>